<protein>
    <submittedName>
        <fullName evidence="1">DUF2255 family protein</fullName>
    </submittedName>
</protein>
<dbReference type="EMBL" id="BAAALT010000228">
    <property type="protein sequence ID" value="GAA1826410.1"/>
    <property type="molecule type" value="Genomic_DNA"/>
</dbReference>
<name>A0ABP4YPC2_9ACTN</name>
<organism evidence="1 2">
    <name type="scientific">Luedemannella flava</name>
    <dbReference type="NCBI Taxonomy" id="349316"/>
    <lineage>
        <taxon>Bacteria</taxon>
        <taxon>Bacillati</taxon>
        <taxon>Actinomycetota</taxon>
        <taxon>Actinomycetes</taxon>
        <taxon>Micromonosporales</taxon>
        <taxon>Micromonosporaceae</taxon>
        <taxon>Luedemannella</taxon>
    </lineage>
</organism>
<proteinExistence type="predicted"/>
<dbReference type="InterPro" id="IPR016888">
    <property type="entry name" value="UCP028498"/>
</dbReference>
<dbReference type="Proteomes" id="UP001500218">
    <property type="component" value="Unassembled WGS sequence"/>
</dbReference>
<gene>
    <name evidence="1" type="ORF">GCM10009682_52600</name>
</gene>
<dbReference type="RefSeq" id="WP_344138019.1">
    <property type="nucleotide sequence ID" value="NZ_BAAALT010000228.1"/>
</dbReference>
<reference evidence="2" key="1">
    <citation type="journal article" date="2019" name="Int. J. Syst. Evol. Microbiol.">
        <title>The Global Catalogue of Microorganisms (GCM) 10K type strain sequencing project: providing services to taxonomists for standard genome sequencing and annotation.</title>
        <authorList>
            <consortium name="The Broad Institute Genomics Platform"/>
            <consortium name="The Broad Institute Genome Sequencing Center for Infectious Disease"/>
            <person name="Wu L."/>
            <person name="Ma J."/>
        </authorList>
    </citation>
    <scope>NUCLEOTIDE SEQUENCE [LARGE SCALE GENOMIC DNA]</scope>
    <source>
        <strain evidence="2">JCM 13250</strain>
    </source>
</reference>
<accession>A0ABP4YPC2</accession>
<evidence type="ECO:0000313" key="2">
    <source>
        <dbReference type="Proteomes" id="UP001500218"/>
    </source>
</evidence>
<sequence length="125" mass="13845">MAEWTADDLNEIGSVVEMRIAALLPDGTPRDSVIIWVVRVDDDLYVRSYRGAGAAWFRGTRERPEGVIEVDGVTRGVTFIDDADPETNARIDAAYRTKYASQGREYVDAMIAPAARATTIKLVPR</sequence>
<comment type="caution">
    <text evidence="1">The sequence shown here is derived from an EMBL/GenBank/DDBJ whole genome shotgun (WGS) entry which is preliminary data.</text>
</comment>
<evidence type="ECO:0000313" key="1">
    <source>
        <dbReference type="EMBL" id="GAA1826410.1"/>
    </source>
</evidence>
<keyword evidence="2" id="KW-1185">Reference proteome</keyword>
<dbReference type="Pfam" id="PF10012">
    <property type="entry name" value="DUF2255"/>
    <property type="match status" value="1"/>
</dbReference>